<feature type="binding site" evidence="5">
    <location>
        <position position="435"/>
    </location>
    <ligand>
        <name>Zn(2+)</name>
        <dbReference type="ChEBI" id="CHEBI:29105"/>
    </ligand>
</feature>
<keyword evidence="2 5" id="KW-0819">tRNA processing</keyword>
<evidence type="ECO:0000259" key="7">
    <source>
        <dbReference type="Pfam" id="PF01702"/>
    </source>
</evidence>
<evidence type="ECO:0000313" key="9">
    <source>
        <dbReference type="Proteomes" id="UP001642501"/>
    </source>
</evidence>
<dbReference type="InterPro" id="IPR002616">
    <property type="entry name" value="tRNA_ribo_trans-like"/>
</dbReference>
<feature type="compositionally biased region" description="Low complexity" evidence="6">
    <location>
        <begin position="229"/>
        <end position="247"/>
    </location>
</feature>
<comment type="function">
    <text evidence="5">Non-catalytic subunit of the queuine tRNA-ribosyltransferase (TGT) that catalyzes the base-exchange of a guanine (G) residue with queuine (Q) at position 34 (anticodon wobble position) in tRNAs with GU(N) anticodons (tRNA-Asp, -Asn, -His and -Tyr), resulting in the hypermodified nucleoside queuosine (7-(((4,5-cis-dihydroxy-2-cyclopenten-1-yl)amino)methyl)-7-deazaguanosine).</text>
</comment>
<dbReference type="SUPFAM" id="SSF51713">
    <property type="entry name" value="tRNA-guanine transglycosylase"/>
    <property type="match status" value="1"/>
</dbReference>
<keyword evidence="9" id="KW-1185">Reference proteome</keyword>
<evidence type="ECO:0000256" key="6">
    <source>
        <dbReference type="SAM" id="MobiDB-lite"/>
    </source>
</evidence>
<comment type="similarity">
    <text evidence="5">Belongs to the queuine tRNA-ribosyltransferase family. QTRT2 subfamily.</text>
</comment>
<feature type="region of interest" description="Disordered" evidence="6">
    <location>
        <begin position="227"/>
        <end position="247"/>
    </location>
</feature>
<feature type="binding site" evidence="5">
    <location>
        <position position="464"/>
    </location>
    <ligand>
        <name>Zn(2+)</name>
        <dbReference type="ChEBI" id="CHEBI:29105"/>
    </ligand>
</feature>
<dbReference type="PANTHER" id="PTHR46064">
    <property type="entry name" value="QUEUINE TRNA-RIBOSYLTRANSFERASE ACCESSORY SUBUNIT 2"/>
    <property type="match status" value="1"/>
</dbReference>
<evidence type="ECO:0000256" key="4">
    <source>
        <dbReference type="ARBA" id="ARBA00022833"/>
    </source>
</evidence>
<proteinExistence type="inferred from homology"/>
<keyword evidence="1 5" id="KW-0963">Cytoplasm</keyword>
<protein>
    <recommendedName>
        <fullName evidence="5">Queuine tRNA-ribosyltransferase accessory subunit 2</fullName>
    </recommendedName>
    <alternativeName>
        <fullName evidence="5">Queuine tRNA-ribosyltransferase domain-containing protein 1</fullName>
    </alternativeName>
</protein>
<feature type="region of interest" description="Disordered" evidence="6">
    <location>
        <begin position="1"/>
        <end position="24"/>
    </location>
</feature>
<comment type="caution">
    <text evidence="8">The sequence shown here is derived from an EMBL/GenBank/DDBJ whole genome shotgun (WGS) entry which is preliminary data.</text>
</comment>
<name>A0ABP0DAV9_9PEZI</name>
<keyword evidence="4 5" id="KW-0862">Zinc</keyword>
<dbReference type="InterPro" id="IPR028592">
    <property type="entry name" value="QTRTD1"/>
</dbReference>
<dbReference type="Gene3D" id="3.20.20.105">
    <property type="entry name" value="Queuine tRNA-ribosyltransferase-like"/>
    <property type="match status" value="1"/>
</dbReference>
<evidence type="ECO:0000256" key="5">
    <source>
        <dbReference type="HAMAP-Rule" id="MF_03043"/>
    </source>
</evidence>
<evidence type="ECO:0000313" key="8">
    <source>
        <dbReference type="EMBL" id="CAK7265371.1"/>
    </source>
</evidence>
<dbReference type="Proteomes" id="UP001642501">
    <property type="component" value="Unassembled WGS sequence"/>
</dbReference>
<feature type="binding site" evidence="5">
    <location>
        <position position="438"/>
    </location>
    <ligand>
        <name>Zn(2+)</name>
        <dbReference type="ChEBI" id="CHEBI:29105"/>
    </ligand>
</feature>
<keyword evidence="3 5" id="KW-0479">Metal-binding</keyword>
<feature type="domain" description="tRNA-guanine(15) transglycosylase-like" evidence="7">
    <location>
        <begin position="249"/>
        <end position="493"/>
    </location>
</feature>
<dbReference type="InterPro" id="IPR036511">
    <property type="entry name" value="TGT-like_sf"/>
</dbReference>
<dbReference type="NCBIfam" id="TIGR00449">
    <property type="entry name" value="tgt_general"/>
    <property type="match status" value="1"/>
</dbReference>
<accession>A0ABP0DAV9</accession>
<evidence type="ECO:0000256" key="2">
    <source>
        <dbReference type="ARBA" id="ARBA00022694"/>
    </source>
</evidence>
<dbReference type="EMBL" id="CAWUOM010000016">
    <property type="protein sequence ID" value="CAK7265371.1"/>
    <property type="molecule type" value="Genomic_DNA"/>
</dbReference>
<dbReference type="HAMAP" id="MF_03043">
    <property type="entry name" value="QTRT2"/>
    <property type="match status" value="1"/>
</dbReference>
<organism evidence="8 9">
    <name type="scientific">Sporothrix epigloea</name>
    <dbReference type="NCBI Taxonomy" id="1892477"/>
    <lineage>
        <taxon>Eukaryota</taxon>
        <taxon>Fungi</taxon>
        <taxon>Dikarya</taxon>
        <taxon>Ascomycota</taxon>
        <taxon>Pezizomycotina</taxon>
        <taxon>Sordariomycetes</taxon>
        <taxon>Sordariomycetidae</taxon>
        <taxon>Ophiostomatales</taxon>
        <taxon>Ophiostomataceae</taxon>
        <taxon>Sporothrix</taxon>
    </lineage>
</organism>
<dbReference type="InterPro" id="IPR050852">
    <property type="entry name" value="Queuine_tRNA-ribosyltrfase"/>
</dbReference>
<reference evidence="8 9" key="1">
    <citation type="submission" date="2024-01" db="EMBL/GenBank/DDBJ databases">
        <authorList>
            <person name="Allen C."/>
            <person name="Tagirdzhanova G."/>
        </authorList>
    </citation>
    <scope>NUCLEOTIDE SEQUENCE [LARGE SCALE GENOMIC DNA]</scope>
    <source>
        <strain evidence="8 9">CBS 573.63</strain>
    </source>
</reference>
<gene>
    <name evidence="8" type="ORF">SEPCBS57363_001548</name>
</gene>
<dbReference type="Pfam" id="PF01702">
    <property type="entry name" value="TGT"/>
    <property type="match status" value="1"/>
</dbReference>
<comment type="subunit">
    <text evidence="5">Heterodimer of a catalytic subunit and an accessory subunit.</text>
</comment>
<dbReference type="PANTHER" id="PTHR46064:SF1">
    <property type="entry name" value="QUEUINE TRNA-RIBOSYLTRANSFERASE ACCESSORY SUBUNIT 2"/>
    <property type="match status" value="1"/>
</dbReference>
<comment type="cofactor">
    <cofactor evidence="5">
        <name>Zn(2+)</name>
        <dbReference type="ChEBI" id="CHEBI:29105"/>
    </cofactor>
    <text evidence="5">Binds 1 zinc ion per subunit.</text>
</comment>
<comment type="subcellular location">
    <subcellularLocation>
        <location evidence="5">Cytoplasm</location>
    </subcellularLocation>
</comment>
<sequence length="564" mass="59893">MAASMDGLHESATPSAPQANMPPPPLFRIFTTAASSIASTISTSNAVFTDEVIGRTAVPRLGSLALPGRKAVATPTFFAVTSRGAVPHVTPDNIARTNLVDGAYFALEDFVESIPLRPGRVPPIFSTPVSSNPDLALAPSSAPSLASSSSIPRLHAFSGLPSSTISVLAPRRYPAAASHLGNGPRHVSIVTSTGFQKLTLDAYHAALDSLRPDIAIPMADLTHDGGTVSHTASTSATSPPSSASTCASVPYPSAKRALRMATYSEDWIDKVHCDKLAETTGAALFAPTLPVPYATQWQYLNRLAELAASSSDEAPNSEPSQQMKPTIAGLAVYDVDLMQDLHANYAESLASLPRLSLHPAVTPHHVLRQVGLGIDVILLPAITDASEQGLAYTFSWAEAASLQWEAGSEQLPLAIDLSDPVYKADLCPLQPGCTCATCATHHRAYLHHLLDAREMLAWTLLQLHNHHVMTELFAGIRKTLAAAVNGGVAAFREQAQRFRTIYEPEMPVGQGTRPRLRGYQVKTNGVVEAPLNKPQWGRLQDPKLGATLAALTTLDGSHPVVLDA</sequence>
<feature type="binding site" evidence="5">
    <location>
        <position position="433"/>
    </location>
    <ligand>
        <name>Zn(2+)</name>
        <dbReference type="ChEBI" id="CHEBI:29105"/>
    </ligand>
</feature>
<evidence type="ECO:0000256" key="1">
    <source>
        <dbReference type="ARBA" id="ARBA00022490"/>
    </source>
</evidence>
<evidence type="ECO:0000256" key="3">
    <source>
        <dbReference type="ARBA" id="ARBA00022723"/>
    </source>
</evidence>